<keyword evidence="2" id="KW-0863">Zinc-finger</keyword>
<protein>
    <submittedName>
        <fullName evidence="6">DEAD/DEAH box helicase</fullName>
    </submittedName>
</protein>
<evidence type="ECO:0000259" key="5">
    <source>
        <dbReference type="PROSITE" id="PS51194"/>
    </source>
</evidence>
<feature type="domain" description="Helicase ATP-binding" evidence="4">
    <location>
        <begin position="697"/>
        <end position="857"/>
    </location>
</feature>
<evidence type="ECO:0000313" key="6">
    <source>
        <dbReference type="EMBL" id="QTD45228.1"/>
    </source>
</evidence>
<dbReference type="InterPro" id="IPR000330">
    <property type="entry name" value="SNF2_N"/>
</dbReference>
<dbReference type="GO" id="GO:0016787">
    <property type="term" value="F:hydrolase activity"/>
    <property type="evidence" value="ECO:0007669"/>
    <property type="project" value="UniProtKB-KW"/>
</dbReference>
<dbReference type="GO" id="GO:0004386">
    <property type="term" value="F:helicase activity"/>
    <property type="evidence" value="ECO:0007669"/>
    <property type="project" value="UniProtKB-KW"/>
</dbReference>
<dbReference type="RefSeq" id="WP_208008979.1">
    <property type="nucleotide sequence ID" value="NZ_CP071796.1"/>
</dbReference>
<dbReference type="InterPro" id="IPR001650">
    <property type="entry name" value="Helicase_C-like"/>
</dbReference>
<keyword evidence="6" id="KW-0067">ATP-binding</keyword>
<feature type="domain" description="SWIM-type" evidence="3">
    <location>
        <begin position="62"/>
        <end position="102"/>
    </location>
</feature>
<dbReference type="Gene3D" id="3.40.50.300">
    <property type="entry name" value="P-loop containing nucleotide triphosphate hydrolases"/>
    <property type="match status" value="1"/>
</dbReference>
<dbReference type="CDD" id="cd18793">
    <property type="entry name" value="SF2_C_SNF"/>
    <property type="match status" value="1"/>
</dbReference>
<dbReference type="PANTHER" id="PTHR10799">
    <property type="entry name" value="SNF2/RAD54 HELICASE FAMILY"/>
    <property type="match status" value="1"/>
</dbReference>
<evidence type="ECO:0000313" key="7">
    <source>
        <dbReference type="Proteomes" id="UP000663903"/>
    </source>
</evidence>
<dbReference type="SMART" id="SM00487">
    <property type="entry name" value="DEXDc"/>
    <property type="match status" value="1"/>
</dbReference>
<evidence type="ECO:0000256" key="2">
    <source>
        <dbReference type="PROSITE-ProRule" id="PRU00325"/>
    </source>
</evidence>
<dbReference type="PROSITE" id="PS51192">
    <property type="entry name" value="HELICASE_ATP_BIND_1"/>
    <property type="match status" value="1"/>
</dbReference>
<dbReference type="Gene3D" id="3.40.50.10810">
    <property type="entry name" value="Tandem AAA-ATPase domain"/>
    <property type="match status" value="1"/>
</dbReference>
<dbReference type="InterPro" id="IPR049730">
    <property type="entry name" value="SNF2/RAD54-like_C"/>
</dbReference>
<dbReference type="InterPro" id="IPR038718">
    <property type="entry name" value="SNF2-like_sf"/>
</dbReference>
<reference evidence="6" key="1">
    <citation type="submission" date="2021-03" db="EMBL/GenBank/DDBJ databases">
        <title>Ottowia sp. 27C isolated from the cloaca of a Giant Asian pond turtle (Heosemys grandis).</title>
        <authorList>
            <person name="Spergser J."/>
            <person name="Busse H.-J."/>
        </authorList>
    </citation>
    <scope>NUCLEOTIDE SEQUENCE</scope>
    <source>
        <strain evidence="6">27C</strain>
    </source>
</reference>
<dbReference type="InterPro" id="IPR027417">
    <property type="entry name" value="P-loop_NTPase"/>
</dbReference>
<dbReference type="GO" id="GO:0008270">
    <property type="term" value="F:zinc ion binding"/>
    <property type="evidence" value="ECO:0007669"/>
    <property type="project" value="UniProtKB-KW"/>
</dbReference>
<dbReference type="CDD" id="cd18012">
    <property type="entry name" value="DEXQc_arch_SWI2_SNF2"/>
    <property type="match status" value="1"/>
</dbReference>
<keyword evidence="1" id="KW-0378">Hydrolase</keyword>
<feature type="domain" description="Helicase C-terminal" evidence="5">
    <location>
        <begin position="982"/>
        <end position="1133"/>
    </location>
</feature>
<dbReference type="Proteomes" id="UP000663903">
    <property type="component" value="Chromosome"/>
</dbReference>
<evidence type="ECO:0000256" key="1">
    <source>
        <dbReference type="ARBA" id="ARBA00022801"/>
    </source>
</evidence>
<name>A0A975H2U7_9BURK</name>
<dbReference type="SUPFAM" id="SSF52540">
    <property type="entry name" value="P-loop containing nucleoside triphosphate hydrolases"/>
    <property type="match status" value="2"/>
</dbReference>
<dbReference type="EMBL" id="CP071796">
    <property type="protein sequence ID" value="QTD45228.1"/>
    <property type="molecule type" value="Genomic_DNA"/>
</dbReference>
<evidence type="ECO:0000259" key="4">
    <source>
        <dbReference type="PROSITE" id="PS51192"/>
    </source>
</evidence>
<accession>A0A975H2U7</accession>
<gene>
    <name evidence="6" type="ORF">J1M35_19785</name>
</gene>
<dbReference type="KEGG" id="otd:J1M35_19785"/>
<keyword evidence="7" id="KW-1185">Reference proteome</keyword>
<dbReference type="PROSITE" id="PS50966">
    <property type="entry name" value="ZF_SWIM"/>
    <property type="match status" value="1"/>
</dbReference>
<dbReference type="SMART" id="SM00490">
    <property type="entry name" value="HELICc"/>
    <property type="match status" value="1"/>
</dbReference>
<evidence type="ECO:0000259" key="3">
    <source>
        <dbReference type="PROSITE" id="PS50966"/>
    </source>
</evidence>
<organism evidence="6 7">
    <name type="scientific">Ottowia testudinis</name>
    <dbReference type="NCBI Taxonomy" id="2816950"/>
    <lineage>
        <taxon>Bacteria</taxon>
        <taxon>Pseudomonadati</taxon>
        <taxon>Pseudomonadota</taxon>
        <taxon>Betaproteobacteria</taxon>
        <taxon>Burkholderiales</taxon>
        <taxon>Comamonadaceae</taxon>
        <taxon>Ottowia</taxon>
    </lineage>
</organism>
<keyword evidence="2" id="KW-0479">Metal-binding</keyword>
<keyword evidence="6" id="KW-0347">Helicase</keyword>
<dbReference type="PROSITE" id="PS51194">
    <property type="entry name" value="HELICASE_CTER"/>
    <property type="match status" value="1"/>
</dbReference>
<dbReference type="Pfam" id="PF00176">
    <property type="entry name" value="SNF2-rel_dom"/>
    <property type="match status" value="1"/>
</dbReference>
<keyword evidence="6" id="KW-0547">Nucleotide-binding</keyword>
<proteinExistence type="predicted"/>
<sequence length="1151" mass="125088">MSDAARFLLDPATLAAAVDAGTHARGLDVYRSQKVLDSELQGANRNEWFISGRVRGSGREVYDVGVDVHVNDQGAITHFEGDCSCPVGTDCKHAVALTIRAAYKSGGMLGARGSAKPVAANPLSVQDRERRQADSQLKQWLGLFGDETPQRPDATAHDAMALQIVFTLFAPPRGSTLEPRRLQLGWGLSRPLKTSKTGNEWIKVRRPGYGDDRAAPPEARQAIQLIRGLAMGERSAYGYYAGDGQHSVLVGELGQLALQHAARHGRLFYCTHTDTLGAPLRLGEPRVLDWRWEQTHESRLGEPVWRIVPQWPGASADSNASAQCFANDPPLYVDWVTGECGAIASPQLSPEHLRLLLTAPPIPQSAFSAHEATLLRRLAGLPLPPVLTPPEECRAAPVPTLLVAPVAPLDVSRLGLLTALLHFDYGSIAYFSRQSDSPVLVTPPGEPPRRVLLHRDLAAETAAQAALHALGLHGDVRGAFHLPFVSHAQQQAWLRWVDADFAALRAAGLQVHTAPELKDWIAHADAIEVSLAAPGAEGDAAPAFDGAWFDLSLGMAVDGVRHNILPLLPDLLAQLDVAALLAKGASAGALPEFVYLPRDEGSYLRLPTAPLAPWLLALIELLEGGHDAGGDSLRLSRSQVLRVGASLGEGVAWAGAQALRNMVAQLRGSSALPDVPVPAGLNATLRPYQQHGLNWLQFLRANHLGGLLADDMGLGKTLQALAHLLAEKNAGRLQHPALVIAPVSLMGNWQREAARFTPALKTVVWHGADRHGKAAQLEQADVIFTSYALLHRDRERWLAQPFSVVVLDEAQNIKNAATHAAQVVAELHAGQRIALSGTPLENHLGELWSLFHFLMPGFLGSHKQFTQWFRTPIEKHADTDRLAQLRRRVTPFMLRRAKSEVAADLPPKQEAITPVTLGEAQANLYETIRLATEQAVRAALADKGLARSQIEILDALLKLRQVCCDPRLVPTPSARKVKQSAKLELLMEMLPELLAEGRRVLLFSQFTSMLALIEEALAAQKISYTKLTGQTQKRDVAIARFTSGEVPLFLISLKAGGVGLNLSQADTVIHYDPWWNPAVENQATDRAHRIGQTRRVMVYKLVAEGTIEEKILALQARKAALAEGLYSEAAARKQPLFTEDDLAELLRPLDA</sequence>
<dbReference type="AlphaFoldDB" id="A0A975H2U7"/>
<dbReference type="GO" id="GO:0005524">
    <property type="term" value="F:ATP binding"/>
    <property type="evidence" value="ECO:0007669"/>
    <property type="project" value="InterPro"/>
</dbReference>
<dbReference type="InterPro" id="IPR014001">
    <property type="entry name" value="Helicase_ATP-bd"/>
</dbReference>
<keyword evidence="2" id="KW-0862">Zinc</keyword>
<dbReference type="Pfam" id="PF00271">
    <property type="entry name" value="Helicase_C"/>
    <property type="match status" value="1"/>
</dbReference>
<dbReference type="InterPro" id="IPR007527">
    <property type="entry name" value="Znf_SWIM"/>
</dbReference>